<evidence type="ECO:0000256" key="1">
    <source>
        <dbReference type="SAM" id="MobiDB-lite"/>
    </source>
</evidence>
<sequence>MELEVRELRMENVELRSTTRNPQPRGRTPPRRRSRSKSRSPPRRTQRPQTSTRRRHPHSSSDDSESSSERDRNGRRRAYRRYKRTRDRTATPPIDGHTLFSSRILRVQPPKHFFKPTDMKYDGSTDPHIHLNDFEH</sequence>
<evidence type="ECO:0000313" key="2">
    <source>
        <dbReference type="EMBL" id="MED6189208.1"/>
    </source>
</evidence>
<feature type="compositionally biased region" description="Basic residues" evidence="1">
    <location>
        <begin position="73"/>
        <end position="86"/>
    </location>
</feature>
<comment type="caution">
    <text evidence="2">The sequence shown here is derived from an EMBL/GenBank/DDBJ whole genome shotgun (WGS) entry which is preliminary data.</text>
</comment>
<feature type="compositionally biased region" description="Basic residues" evidence="1">
    <location>
        <begin position="28"/>
        <end position="58"/>
    </location>
</feature>
<keyword evidence="3" id="KW-1185">Reference proteome</keyword>
<gene>
    <name evidence="2" type="ORF">PIB30_093632</name>
</gene>
<feature type="region of interest" description="Disordered" evidence="1">
    <location>
        <begin position="1"/>
        <end position="103"/>
    </location>
</feature>
<reference evidence="2 3" key="1">
    <citation type="journal article" date="2023" name="Plants (Basel)">
        <title>Bridging the Gap: Combining Genomics and Transcriptomics Approaches to Understand Stylosanthes scabra, an Orphan Legume from the Brazilian Caatinga.</title>
        <authorList>
            <person name="Ferreira-Neto J.R.C."/>
            <person name="da Silva M.D."/>
            <person name="Binneck E."/>
            <person name="de Melo N.F."/>
            <person name="da Silva R.H."/>
            <person name="de Melo A.L.T.M."/>
            <person name="Pandolfi V."/>
            <person name="Bustamante F.O."/>
            <person name="Brasileiro-Vidal A.C."/>
            <person name="Benko-Iseppon A.M."/>
        </authorList>
    </citation>
    <scope>NUCLEOTIDE SEQUENCE [LARGE SCALE GENOMIC DNA]</scope>
    <source>
        <tissue evidence="2">Leaves</tissue>
    </source>
</reference>
<accession>A0ABU6WX12</accession>
<dbReference type="Proteomes" id="UP001341840">
    <property type="component" value="Unassembled WGS sequence"/>
</dbReference>
<protein>
    <submittedName>
        <fullName evidence="2">Uncharacterized protein</fullName>
    </submittedName>
</protein>
<dbReference type="EMBL" id="JASCZI010183255">
    <property type="protein sequence ID" value="MED6189208.1"/>
    <property type="molecule type" value="Genomic_DNA"/>
</dbReference>
<name>A0ABU6WX12_9FABA</name>
<feature type="compositionally biased region" description="Basic and acidic residues" evidence="1">
    <location>
        <begin position="1"/>
        <end position="14"/>
    </location>
</feature>
<organism evidence="2 3">
    <name type="scientific">Stylosanthes scabra</name>
    <dbReference type="NCBI Taxonomy" id="79078"/>
    <lineage>
        <taxon>Eukaryota</taxon>
        <taxon>Viridiplantae</taxon>
        <taxon>Streptophyta</taxon>
        <taxon>Embryophyta</taxon>
        <taxon>Tracheophyta</taxon>
        <taxon>Spermatophyta</taxon>
        <taxon>Magnoliopsida</taxon>
        <taxon>eudicotyledons</taxon>
        <taxon>Gunneridae</taxon>
        <taxon>Pentapetalae</taxon>
        <taxon>rosids</taxon>
        <taxon>fabids</taxon>
        <taxon>Fabales</taxon>
        <taxon>Fabaceae</taxon>
        <taxon>Papilionoideae</taxon>
        <taxon>50 kb inversion clade</taxon>
        <taxon>dalbergioids sensu lato</taxon>
        <taxon>Dalbergieae</taxon>
        <taxon>Pterocarpus clade</taxon>
        <taxon>Stylosanthes</taxon>
    </lineage>
</organism>
<evidence type="ECO:0000313" key="3">
    <source>
        <dbReference type="Proteomes" id="UP001341840"/>
    </source>
</evidence>
<proteinExistence type="predicted"/>